<sequence>MNLPKVIADLVAAQDNYDSAAYAKCFSETAVVVDEGKAYSGRNEIRQWTAEANEKYRTAMKPISLSENGPTSVLTAEISGSFPGSPAVLDFHFELKDGLIHSLRIIN</sequence>
<dbReference type="EMBL" id="JBHUHV010000049">
    <property type="protein sequence ID" value="MFD2068187.1"/>
    <property type="molecule type" value="Genomic_DNA"/>
</dbReference>
<dbReference type="RefSeq" id="WP_229962853.1">
    <property type="nucleotide sequence ID" value="NZ_JAJJWI010000035.1"/>
</dbReference>
<dbReference type="Gene3D" id="3.10.450.50">
    <property type="match status" value="1"/>
</dbReference>
<accession>A0ABW4X1Z4</accession>
<proteinExistence type="predicted"/>
<dbReference type="InterPro" id="IPR032710">
    <property type="entry name" value="NTF2-like_dom_sf"/>
</dbReference>
<feature type="domain" description="SnoaL-like" evidence="1">
    <location>
        <begin position="9"/>
        <end position="100"/>
    </location>
</feature>
<evidence type="ECO:0000259" key="1">
    <source>
        <dbReference type="Pfam" id="PF12680"/>
    </source>
</evidence>
<dbReference type="Proteomes" id="UP001597369">
    <property type="component" value="Unassembled WGS sequence"/>
</dbReference>
<evidence type="ECO:0000313" key="3">
    <source>
        <dbReference type="Proteomes" id="UP001597369"/>
    </source>
</evidence>
<dbReference type="InterPro" id="IPR037401">
    <property type="entry name" value="SnoaL-like"/>
</dbReference>
<dbReference type="Pfam" id="PF12680">
    <property type="entry name" value="SnoaL_2"/>
    <property type="match status" value="1"/>
</dbReference>
<dbReference type="SUPFAM" id="SSF54427">
    <property type="entry name" value="NTF2-like"/>
    <property type="match status" value="1"/>
</dbReference>
<keyword evidence="3" id="KW-1185">Reference proteome</keyword>
<name>A0ABW4X1Z4_9BACT</name>
<evidence type="ECO:0000313" key="2">
    <source>
        <dbReference type="EMBL" id="MFD2068187.1"/>
    </source>
</evidence>
<organism evidence="2 3">
    <name type="scientific">Pontibacter silvestris</name>
    <dbReference type="NCBI Taxonomy" id="2305183"/>
    <lineage>
        <taxon>Bacteria</taxon>
        <taxon>Pseudomonadati</taxon>
        <taxon>Bacteroidota</taxon>
        <taxon>Cytophagia</taxon>
        <taxon>Cytophagales</taxon>
        <taxon>Hymenobacteraceae</taxon>
        <taxon>Pontibacter</taxon>
    </lineage>
</organism>
<reference evidence="3" key="1">
    <citation type="journal article" date="2019" name="Int. J. Syst. Evol. Microbiol.">
        <title>The Global Catalogue of Microorganisms (GCM) 10K type strain sequencing project: providing services to taxonomists for standard genome sequencing and annotation.</title>
        <authorList>
            <consortium name="The Broad Institute Genomics Platform"/>
            <consortium name="The Broad Institute Genome Sequencing Center for Infectious Disease"/>
            <person name="Wu L."/>
            <person name="Ma J."/>
        </authorList>
    </citation>
    <scope>NUCLEOTIDE SEQUENCE [LARGE SCALE GENOMIC DNA]</scope>
    <source>
        <strain evidence="3">JCM 16545</strain>
    </source>
</reference>
<comment type="caution">
    <text evidence="2">The sequence shown here is derived from an EMBL/GenBank/DDBJ whole genome shotgun (WGS) entry which is preliminary data.</text>
</comment>
<protein>
    <submittedName>
        <fullName evidence="2">Nuclear transport factor 2 family protein</fullName>
    </submittedName>
</protein>
<gene>
    <name evidence="2" type="ORF">ACFSKU_14945</name>
</gene>